<keyword evidence="3 7" id="KW-0812">Transmembrane</keyword>
<reference evidence="8 9" key="1">
    <citation type="submission" date="2019-07" db="EMBL/GenBank/DDBJ databases">
        <title>Genome sequencing of lignin-degrading bacterial isolates.</title>
        <authorList>
            <person name="Gladden J."/>
        </authorList>
    </citation>
    <scope>NUCLEOTIDE SEQUENCE [LARGE SCALE GENOMIC DNA]</scope>
    <source>
        <strain evidence="8 9">J45</strain>
    </source>
</reference>
<evidence type="ECO:0000313" key="9">
    <source>
        <dbReference type="Proteomes" id="UP000317573"/>
    </source>
</evidence>
<keyword evidence="4 7" id="KW-1133">Transmembrane helix</keyword>
<feature type="transmembrane region" description="Helical" evidence="7">
    <location>
        <begin position="203"/>
        <end position="224"/>
    </location>
</feature>
<dbReference type="PANTHER" id="PTHR30250:SF11">
    <property type="entry name" value="O-ANTIGEN TRANSPORTER-RELATED"/>
    <property type="match status" value="1"/>
</dbReference>
<evidence type="ECO:0000256" key="4">
    <source>
        <dbReference type="ARBA" id="ARBA00022989"/>
    </source>
</evidence>
<evidence type="ECO:0000256" key="1">
    <source>
        <dbReference type="ARBA" id="ARBA00004651"/>
    </source>
</evidence>
<feature type="transmembrane region" description="Helical" evidence="7">
    <location>
        <begin position="401"/>
        <end position="421"/>
    </location>
</feature>
<evidence type="ECO:0000256" key="2">
    <source>
        <dbReference type="ARBA" id="ARBA00022475"/>
    </source>
</evidence>
<feature type="transmembrane region" description="Helical" evidence="7">
    <location>
        <begin position="80"/>
        <end position="97"/>
    </location>
</feature>
<evidence type="ECO:0000256" key="5">
    <source>
        <dbReference type="ARBA" id="ARBA00023136"/>
    </source>
</evidence>
<dbReference type="AlphaFoldDB" id="A0A562ER30"/>
<gene>
    <name evidence="8" type="ORF">L618_001000001720</name>
</gene>
<protein>
    <submittedName>
        <fullName evidence="8">O-antigen/teichoic acid export membrane protein</fullName>
    </submittedName>
</protein>
<feature type="transmembrane region" description="Helical" evidence="7">
    <location>
        <begin position="346"/>
        <end position="369"/>
    </location>
</feature>
<sequence>MPRTPRPASEGTETTRGSTMGTETTRGSTTGTETTRGLATGTAVAGMTLVTVGAMTANLASYLLHLPAGRWLGPAGYGEFASLLAAQLVLAVPALALQTVVAREAVHGTGAAALRRLGYRCAVLAFVVAMLLVPVVAWALDTSVGGAFGSLVTAPLLVLLAAEQGLLQGRGRFAALSVVLAGAGIAKVVPAVAVLAVGGGPGAALFAGALGTGAVALAASVLVGRTSGGRTEPVPTAGAVLRASQVQLALIALTSLDLLLARMLLDPDSAGLYALGAVATKVAFWLPQAVGVVLYPRMANPAQSAAAVRSALTVLVAIGAVLVAGAAICAPIVPMLVGDAYGPVQSLLWLFALQGACLAVLQGALLSAIAGERTHLALVAWAGLAFEAVLMFTVASTLRQFIAVAVGVAAATAAVVAVLALRGAGATRSSTDEAATPSTDE</sequence>
<feature type="transmembrane region" description="Helical" evidence="7">
    <location>
        <begin position="376"/>
        <end position="395"/>
    </location>
</feature>
<evidence type="ECO:0000313" key="8">
    <source>
        <dbReference type="EMBL" id="TWH24208.1"/>
    </source>
</evidence>
<evidence type="ECO:0000256" key="7">
    <source>
        <dbReference type="SAM" id="Phobius"/>
    </source>
</evidence>
<comment type="caution">
    <text evidence="8">The sequence shown here is derived from an EMBL/GenBank/DDBJ whole genome shotgun (WGS) entry which is preliminary data.</text>
</comment>
<feature type="transmembrane region" description="Helical" evidence="7">
    <location>
        <begin position="117"/>
        <end position="138"/>
    </location>
</feature>
<dbReference type="PANTHER" id="PTHR30250">
    <property type="entry name" value="PST FAMILY PREDICTED COLANIC ACID TRANSPORTER"/>
    <property type="match status" value="1"/>
</dbReference>
<evidence type="ECO:0000256" key="6">
    <source>
        <dbReference type="SAM" id="MobiDB-lite"/>
    </source>
</evidence>
<dbReference type="InterPro" id="IPR050833">
    <property type="entry name" value="Poly_Biosynth_Transport"/>
</dbReference>
<name>A0A562ER30_RHORH</name>
<feature type="transmembrane region" description="Helical" evidence="7">
    <location>
        <begin position="307"/>
        <end position="334"/>
    </location>
</feature>
<feature type="transmembrane region" description="Helical" evidence="7">
    <location>
        <begin position="144"/>
        <end position="162"/>
    </location>
</feature>
<proteinExistence type="predicted"/>
<accession>A0A562ER30</accession>
<evidence type="ECO:0000256" key="3">
    <source>
        <dbReference type="ARBA" id="ARBA00022692"/>
    </source>
</evidence>
<keyword evidence="5 7" id="KW-0472">Membrane</keyword>
<dbReference type="EMBL" id="VLJT01000002">
    <property type="protein sequence ID" value="TWH24208.1"/>
    <property type="molecule type" value="Genomic_DNA"/>
</dbReference>
<feature type="compositionally biased region" description="Low complexity" evidence="6">
    <location>
        <begin position="8"/>
        <end position="37"/>
    </location>
</feature>
<keyword evidence="2" id="KW-1003">Cell membrane</keyword>
<feature type="region of interest" description="Disordered" evidence="6">
    <location>
        <begin position="1"/>
        <end position="37"/>
    </location>
</feature>
<feature type="transmembrane region" description="Helical" evidence="7">
    <location>
        <begin position="271"/>
        <end position="295"/>
    </location>
</feature>
<feature type="transmembrane region" description="Helical" evidence="7">
    <location>
        <begin position="174"/>
        <end position="197"/>
    </location>
</feature>
<comment type="subcellular location">
    <subcellularLocation>
        <location evidence="1">Cell membrane</location>
        <topology evidence="1">Multi-pass membrane protein</topology>
    </subcellularLocation>
</comment>
<feature type="transmembrane region" description="Helical" evidence="7">
    <location>
        <begin position="245"/>
        <end position="265"/>
    </location>
</feature>
<organism evidence="8 9">
    <name type="scientific">Rhodococcus rhodochrous J45</name>
    <dbReference type="NCBI Taxonomy" id="935266"/>
    <lineage>
        <taxon>Bacteria</taxon>
        <taxon>Bacillati</taxon>
        <taxon>Actinomycetota</taxon>
        <taxon>Actinomycetes</taxon>
        <taxon>Mycobacteriales</taxon>
        <taxon>Nocardiaceae</taxon>
        <taxon>Rhodococcus</taxon>
    </lineage>
</organism>
<dbReference type="GO" id="GO:0005886">
    <property type="term" value="C:plasma membrane"/>
    <property type="evidence" value="ECO:0007669"/>
    <property type="project" value="UniProtKB-SubCell"/>
</dbReference>
<feature type="transmembrane region" description="Helical" evidence="7">
    <location>
        <begin position="38"/>
        <end position="60"/>
    </location>
</feature>
<dbReference type="Proteomes" id="UP000317573">
    <property type="component" value="Unassembled WGS sequence"/>
</dbReference>